<keyword evidence="2" id="KW-1003">Cell membrane</keyword>
<evidence type="ECO:0000256" key="2">
    <source>
        <dbReference type="ARBA" id="ARBA00022475"/>
    </source>
</evidence>
<keyword evidence="7 8" id="KW-0472">Membrane</keyword>
<evidence type="ECO:0000259" key="9">
    <source>
        <dbReference type="Pfam" id="PF13231"/>
    </source>
</evidence>
<feature type="domain" description="Glycosyltransferase RgtA/B/C/D-like" evidence="9">
    <location>
        <begin position="76"/>
        <end position="234"/>
    </location>
</feature>
<feature type="transmembrane region" description="Helical" evidence="8">
    <location>
        <begin position="308"/>
        <end position="327"/>
    </location>
</feature>
<evidence type="ECO:0000256" key="5">
    <source>
        <dbReference type="ARBA" id="ARBA00022692"/>
    </source>
</evidence>
<evidence type="ECO:0000313" key="11">
    <source>
        <dbReference type="Proteomes" id="UP000185984"/>
    </source>
</evidence>
<sequence length="512" mass="59245">MHLSHTHHQLSKTLNKVLFSPQRLPWTIISFGILVRSVQYLYNRSLWNDEAALALNILNRSYVELLEPLDYDQGAPIGFLFIEKLATQLFGDSEYSLRLFPFLSAIISLFLFYRLAQRCLQPSTVWIALALFSSLHIIVYYATEVKQYSSDVAIAILSSLLFIDLSRVRLNPTQVITYSVLGATLIWFSHPIVFVLAGIALSQLVLALIGQRVTTILKLLIIYLVWAISFCILYTVTLQDLANQTDLFNSWESRGTFPNSIGDFSWFLTTFWEFFHKPLGFPDVFLGVTVFTFFLGCVSLIKTNSKLLLILVSPVIITFFAAYLKIYPFDGRLVLFLTPFFILLISEGVALIKYTKKNQIKIRTLILILLLVPPLGTATYLMIKPYEKQEIRPIIAYIKEHQQLNDIIYVYQRAEFQFKYYANKFGYQAEDYILGIDDLDKQDGQGISDKEWQRYTSDLDKLRGKQRVWIVFSHVRSWAQEKERVTTYLDTFGRQIDAFETKGSYVYLYNLT</sequence>
<dbReference type="InterPro" id="IPR038731">
    <property type="entry name" value="RgtA/B/C-like"/>
</dbReference>
<evidence type="ECO:0000256" key="3">
    <source>
        <dbReference type="ARBA" id="ARBA00022676"/>
    </source>
</evidence>
<keyword evidence="11" id="KW-1185">Reference proteome</keyword>
<dbReference type="AlphaFoldDB" id="A0A1U7HNK7"/>
<dbReference type="GO" id="GO:0016763">
    <property type="term" value="F:pentosyltransferase activity"/>
    <property type="evidence" value="ECO:0007669"/>
    <property type="project" value="TreeGrafter"/>
</dbReference>
<feature type="transmembrane region" description="Helical" evidence="8">
    <location>
        <begin position="281"/>
        <end position="301"/>
    </location>
</feature>
<organism evidence="10 11">
    <name type="scientific">Chroogloeocystis siderophila 5.2 s.c.1</name>
    <dbReference type="NCBI Taxonomy" id="247279"/>
    <lineage>
        <taxon>Bacteria</taxon>
        <taxon>Bacillati</taxon>
        <taxon>Cyanobacteriota</taxon>
        <taxon>Cyanophyceae</taxon>
        <taxon>Oscillatoriophycideae</taxon>
        <taxon>Chroococcales</taxon>
        <taxon>Chroococcaceae</taxon>
        <taxon>Chroogloeocystis</taxon>
    </lineage>
</organism>
<feature type="transmembrane region" description="Helical" evidence="8">
    <location>
        <begin position="125"/>
        <end position="142"/>
    </location>
</feature>
<evidence type="ECO:0000313" key="10">
    <source>
        <dbReference type="EMBL" id="OKH25095.1"/>
    </source>
</evidence>
<evidence type="ECO:0000256" key="6">
    <source>
        <dbReference type="ARBA" id="ARBA00022989"/>
    </source>
</evidence>
<feature type="transmembrane region" description="Helical" evidence="8">
    <location>
        <begin position="95"/>
        <end position="113"/>
    </location>
</feature>
<dbReference type="Pfam" id="PF13231">
    <property type="entry name" value="PMT_2"/>
    <property type="match status" value="1"/>
</dbReference>
<evidence type="ECO:0000256" key="1">
    <source>
        <dbReference type="ARBA" id="ARBA00004651"/>
    </source>
</evidence>
<keyword evidence="3" id="KW-0328">Glycosyltransferase</keyword>
<comment type="caution">
    <text evidence="10">The sequence shown here is derived from an EMBL/GenBank/DDBJ whole genome shotgun (WGS) entry which is preliminary data.</text>
</comment>
<reference evidence="10 11" key="1">
    <citation type="submission" date="2016-11" db="EMBL/GenBank/DDBJ databases">
        <title>Draft Genome Sequences of Nine Cyanobacterial Strains from Diverse Habitats.</title>
        <authorList>
            <person name="Zhu T."/>
            <person name="Hou S."/>
            <person name="Lu X."/>
            <person name="Hess W.R."/>
        </authorList>
    </citation>
    <scope>NUCLEOTIDE SEQUENCE [LARGE SCALE GENOMIC DNA]</scope>
    <source>
        <strain evidence="10 11">5.2 s.c.1</strain>
    </source>
</reference>
<dbReference type="PANTHER" id="PTHR33908">
    <property type="entry name" value="MANNOSYLTRANSFERASE YKCB-RELATED"/>
    <property type="match status" value="1"/>
</dbReference>
<comment type="subcellular location">
    <subcellularLocation>
        <location evidence="1">Cell membrane</location>
        <topology evidence="1">Multi-pass membrane protein</topology>
    </subcellularLocation>
</comment>
<dbReference type="GO" id="GO:0005886">
    <property type="term" value="C:plasma membrane"/>
    <property type="evidence" value="ECO:0007669"/>
    <property type="project" value="UniProtKB-SubCell"/>
</dbReference>
<dbReference type="Proteomes" id="UP000185984">
    <property type="component" value="Unassembled WGS sequence"/>
</dbReference>
<dbReference type="OrthoDB" id="506059at2"/>
<proteinExistence type="predicted"/>
<dbReference type="GO" id="GO:0009103">
    <property type="term" value="P:lipopolysaccharide biosynthetic process"/>
    <property type="evidence" value="ECO:0007669"/>
    <property type="project" value="UniProtKB-ARBA"/>
</dbReference>
<name>A0A1U7HNK7_9CHRO</name>
<evidence type="ECO:0000256" key="4">
    <source>
        <dbReference type="ARBA" id="ARBA00022679"/>
    </source>
</evidence>
<keyword evidence="4" id="KW-0808">Transferase</keyword>
<accession>A0A1U7HNK7</accession>
<feature type="transmembrane region" description="Helical" evidence="8">
    <location>
        <begin position="364"/>
        <end position="383"/>
    </location>
</feature>
<dbReference type="STRING" id="247279.NIES1031_14745"/>
<protein>
    <recommendedName>
        <fullName evidence="9">Glycosyltransferase RgtA/B/C/D-like domain-containing protein</fullName>
    </recommendedName>
</protein>
<feature type="transmembrane region" description="Helical" evidence="8">
    <location>
        <begin position="178"/>
        <end position="209"/>
    </location>
</feature>
<evidence type="ECO:0000256" key="8">
    <source>
        <dbReference type="SAM" id="Phobius"/>
    </source>
</evidence>
<gene>
    <name evidence="10" type="ORF">NIES1031_14745</name>
</gene>
<dbReference type="EMBL" id="MRCC01000011">
    <property type="protein sequence ID" value="OKH25095.1"/>
    <property type="molecule type" value="Genomic_DNA"/>
</dbReference>
<feature type="transmembrane region" description="Helical" evidence="8">
    <location>
        <begin position="215"/>
        <end position="236"/>
    </location>
</feature>
<keyword evidence="6 8" id="KW-1133">Transmembrane helix</keyword>
<keyword evidence="5 8" id="KW-0812">Transmembrane</keyword>
<dbReference type="InterPro" id="IPR050297">
    <property type="entry name" value="LipidA_mod_glycosyltrf_83"/>
</dbReference>
<dbReference type="PANTHER" id="PTHR33908:SF11">
    <property type="entry name" value="MEMBRANE PROTEIN"/>
    <property type="match status" value="1"/>
</dbReference>
<feature type="transmembrane region" description="Helical" evidence="8">
    <location>
        <begin position="333"/>
        <end position="352"/>
    </location>
</feature>
<evidence type="ECO:0000256" key="7">
    <source>
        <dbReference type="ARBA" id="ARBA00023136"/>
    </source>
</evidence>